<evidence type="ECO:0000313" key="2">
    <source>
        <dbReference type="EMBL" id="TNN32367.1"/>
    </source>
</evidence>
<accession>A0A4Z2ETX7</accession>
<dbReference type="EMBL" id="SRLO01002742">
    <property type="protein sequence ID" value="TNN32367.1"/>
    <property type="molecule type" value="Genomic_DNA"/>
</dbReference>
<dbReference type="Proteomes" id="UP000314294">
    <property type="component" value="Unassembled WGS sequence"/>
</dbReference>
<sequence>MLCNPHPHPHPHLSQSSASSLWTPGVRVRAADRSNSNWPAQNNNRKEENKYDRHLISVAQSPKGPHLTLQFPNRHAGLGERAACDPDSVLALLHEHRKAHRIPVRMQHDERKAGPPVQPSGHKKALTLQFPEWVRSDRP</sequence>
<evidence type="ECO:0000256" key="1">
    <source>
        <dbReference type="SAM" id="MobiDB-lite"/>
    </source>
</evidence>
<reference evidence="2 3" key="1">
    <citation type="submission" date="2019-03" db="EMBL/GenBank/DDBJ databases">
        <title>First draft genome of Liparis tanakae, snailfish: a comprehensive survey of snailfish specific genes.</title>
        <authorList>
            <person name="Kim W."/>
            <person name="Song I."/>
            <person name="Jeong J.-H."/>
            <person name="Kim D."/>
            <person name="Kim S."/>
            <person name="Ryu S."/>
            <person name="Song J.Y."/>
            <person name="Lee S.K."/>
        </authorList>
    </citation>
    <scope>NUCLEOTIDE SEQUENCE [LARGE SCALE GENOMIC DNA]</scope>
    <source>
        <tissue evidence="2">Muscle</tissue>
    </source>
</reference>
<feature type="compositionally biased region" description="Polar residues" evidence="1">
    <location>
        <begin position="13"/>
        <end position="22"/>
    </location>
</feature>
<feature type="region of interest" description="Disordered" evidence="1">
    <location>
        <begin position="100"/>
        <end position="139"/>
    </location>
</feature>
<comment type="caution">
    <text evidence="2">The sequence shown here is derived from an EMBL/GenBank/DDBJ whole genome shotgun (WGS) entry which is preliminary data.</text>
</comment>
<protein>
    <submittedName>
        <fullName evidence="2">Uncharacterized protein</fullName>
    </submittedName>
</protein>
<gene>
    <name evidence="2" type="ORF">EYF80_057473</name>
</gene>
<feature type="region of interest" description="Disordered" evidence="1">
    <location>
        <begin position="1"/>
        <end position="51"/>
    </location>
</feature>
<proteinExistence type="predicted"/>
<feature type="compositionally biased region" description="Polar residues" evidence="1">
    <location>
        <begin position="33"/>
        <end position="43"/>
    </location>
</feature>
<name>A0A4Z2ETX7_9TELE</name>
<evidence type="ECO:0000313" key="3">
    <source>
        <dbReference type="Proteomes" id="UP000314294"/>
    </source>
</evidence>
<keyword evidence="3" id="KW-1185">Reference proteome</keyword>
<organism evidence="2 3">
    <name type="scientific">Liparis tanakae</name>
    <name type="common">Tanaka's snailfish</name>
    <dbReference type="NCBI Taxonomy" id="230148"/>
    <lineage>
        <taxon>Eukaryota</taxon>
        <taxon>Metazoa</taxon>
        <taxon>Chordata</taxon>
        <taxon>Craniata</taxon>
        <taxon>Vertebrata</taxon>
        <taxon>Euteleostomi</taxon>
        <taxon>Actinopterygii</taxon>
        <taxon>Neopterygii</taxon>
        <taxon>Teleostei</taxon>
        <taxon>Neoteleostei</taxon>
        <taxon>Acanthomorphata</taxon>
        <taxon>Eupercaria</taxon>
        <taxon>Perciformes</taxon>
        <taxon>Cottioidei</taxon>
        <taxon>Cottales</taxon>
        <taxon>Liparidae</taxon>
        <taxon>Liparis</taxon>
    </lineage>
</organism>
<dbReference type="AlphaFoldDB" id="A0A4Z2ETX7"/>